<dbReference type="Pfam" id="PF11961">
    <property type="entry name" value="DUF3475"/>
    <property type="match status" value="1"/>
</dbReference>
<evidence type="ECO:0000259" key="2">
    <source>
        <dbReference type="Pfam" id="PF11961"/>
    </source>
</evidence>
<reference evidence="3" key="1">
    <citation type="submission" date="2019-09" db="EMBL/GenBank/DDBJ databases">
        <title>Draft genome information of white flower Hibiscus syriacus.</title>
        <authorList>
            <person name="Kim Y.-M."/>
        </authorList>
    </citation>
    <scope>NUCLEOTIDE SEQUENCE [LARGE SCALE GENOMIC DNA]</scope>
    <source>
        <strain evidence="3">YM2019G1</strain>
    </source>
</reference>
<proteinExistence type="predicted"/>
<name>A0A6A3CHU2_HIBSY</name>
<evidence type="ECO:0000259" key="1">
    <source>
        <dbReference type="Pfam" id="PF05003"/>
    </source>
</evidence>
<comment type="caution">
    <text evidence="3">The sequence shown here is derived from an EMBL/GenBank/DDBJ whole genome shotgun (WGS) entry which is preliminary data.</text>
</comment>
<dbReference type="PANTHER" id="PTHR31371:SF13">
    <property type="entry name" value="OS05G0457600 PROTEIN"/>
    <property type="match status" value="1"/>
</dbReference>
<dbReference type="Pfam" id="PF05003">
    <property type="entry name" value="DUF668"/>
    <property type="match status" value="1"/>
</dbReference>
<dbReference type="Proteomes" id="UP000436088">
    <property type="component" value="Unassembled WGS sequence"/>
</dbReference>
<gene>
    <name evidence="3" type="ORF">F3Y22_tig00004046pilonHSYRG00037</name>
</gene>
<dbReference type="PANTHER" id="PTHR31371">
    <property type="entry name" value="BNAC09G50660D PROTEIN"/>
    <property type="match status" value="1"/>
</dbReference>
<accession>A0A6A3CHU2</accession>
<dbReference type="EMBL" id="VEPZ02000246">
    <property type="protein sequence ID" value="KAE8728870.1"/>
    <property type="molecule type" value="Genomic_DNA"/>
</dbReference>
<protein>
    <submittedName>
        <fullName evidence="3">Uncharacterized protein</fullName>
    </submittedName>
</protein>
<feature type="domain" description="DUF3475" evidence="2">
    <location>
        <begin position="10"/>
        <end position="49"/>
    </location>
</feature>
<evidence type="ECO:0000313" key="4">
    <source>
        <dbReference type="Proteomes" id="UP000436088"/>
    </source>
</evidence>
<keyword evidence="4" id="KW-1185">Reference proteome</keyword>
<dbReference type="AlphaFoldDB" id="A0A6A3CHU2"/>
<dbReference type="InterPro" id="IPR021864">
    <property type="entry name" value="DUF3475"/>
</dbReference>
<dbReference type="GO" id="GO:0045927">
    <property type="term" value="P:positive regulation of growth"/>
    <property type="evidence" value="ECO:0007669"/>
    <property type="project" value="InterPro"/>
</dbReference>
<dbReference type="InterPro" id="IPR007700">
    <property type="entry name" value="DUF668"/>
</dbReference>
<feature type="domain" description="DUF668" evidence="1">
    <location>
        <begin position="111"/>
        <end position="146"/>
    </location>
</feature>
<sequence>MHGPPSRPLQTLSDDEFLKFRKGVMKSSGVATLNSDDETHLCGLACKEMLENLDQAAAIVSLEPTKSHQTPLQSAPFFDFITNTDKLITKNKNEGNTRGNQMLIHSTPENTVGAAGLALRYANMIIMAEAYFYSTTTMSKGARECLKHGKGSKVWHKGGKWRWRRCWMVGSGGAHTLQWAAGEELGATKFRCKADGLDAANIVFLGLGADGGCDRVDLGRVELYIVGESKEEG</sequence>
<evidence type="ECO:0000313" key="3">
    <source>
        <dbReference type="EMBL" id="KAE8728870.1"/>
    </source>
</evidence>
<organism evidence="3 4">
    <name type="scientific">Hibiscus syriacus</name>
    <name type="common">Rose of Sharon</name>
    <dbReference type="NCBI Taxonomy" id="106335"/>
    <lineage>
        <taxon>Eukaryota</taxon>
        <taxon>Viridiplantae</taxon>
        <taxon>Streptophyta</taxon>
        <taxon>Embryophyta</taxon>
        <taxon>Tracheophyta</taxon>
        <taxon>Spermatophyta</taxon>
        <taxon>Magnoliopsida</taxon>
        <taxon>eudicotyledons</taxon>
        <taxon>Gunneridae</taxon>
        <taxon>Pentapetalae</taxon>
        <taxon>rosids</taxon>
        <taxon>malvids</taxon>
        <taxon>Malvales</taxon>
        <taxon>Malvaceae</taxon>
        <taxon>Malvoideae</taxon>
        <taxon>Hibiscus</taxon>
    </lineage>
</organism>